<name>A0ABM4ZXW5_VULVU</name>
<feature type="region of interest" description="Disordered" evidence="1">
    <location>
        <begin position="211"/>
        <end position="277"/>
    </location>
</feature>
<feature type="compositionally biased region" description="Polar residues" evidence="1">
    <location>
        <begin position="21"/>
        <end position="36"/>
    </location>
</feature>
<accession>A0ABM4ZXW5</accession>
<gene>
    <name evidence="3" type="primary">LOC140598049</name>
</gene>
<keyword evidence="2" id="KW-1185">Reference proteome</keyword>
<dbReference type="RefSeq" id="XP_072607358.1">
    <property type="nucleotide sequence ID" value="XM_072751257.1"/>
</dbReference>
<evidence type="ECO:0000313" key="2">
    <source>
        <dbReference type="Proteomes" id="UP001652641"/>
    </source>
</evidence>
<dbReference type="Proteomes" id="UP001652641">
    <property type="component" value="Chromosome 3"/>
</dbReference>
<dbReference type="GeneID" id="140598049"/>
<proteinExistence type="predicted"/>
<organism evidence="2 3">
    <name type="scientific">Vulpes vulpes</name>
    <name type="common">Red fox</name>
    <dbReference type="NCBI Taxonomy" id="9627"/>
    <lineage>
        <taxon>Eukaryota</taxon>
        <taxon>Metazoa</taxon>
        <taxon>Chordata</taxon>
        <taxon>Craniata</taxon>
        <taxon>Vertebrata</taxon>
        <taxon>Euteleostomi</taxon>
        <taxon>Mammalia</taxon>
        <taxon>Eutheria</taxon>
        <taxon>Laurasiatheria</taxon>
        <taxon>Carnivora</taxon>
        <taxon>Caniformia</taxon>
        <taxon>Canidae</taxon>
        <taxon>Vulpes</taxon>
    </lineage>
</organism>
<evidence type="ECO:0000313" key="3">
    <source>
        <dbReference type="RefSeq" id="XP_072607358.1"/>
    </source>
</evidence>
<evidence type="ECO:0008006" key="4">
    <source>
        <dbReference type="Google" id="ProtNLM"/>
    </source>
</evidence>
<feature type="compositionally biased region" description="Low complexity" evidence="1">
    <location>
        <begin position="68"/>
        <end position="87"/>
    </location>
</feature>
<reference evidence="3" key="1">
    <citation type="submission" date="2025-08" db="UniProtKB">
        <authorList>
            <consortium name="RefSeq"/>
        </authorList>
    </citation>
    <scope>IDENTIFICATION</scope>
    <source>
        <tissue evidence="3">Cell line</tissue>
    </source>
</reference>
<sequence length="305" mass="31425">MISRTNLSQSLSRVLKCHPRSSYTSRSLAGTGTGTVAEQRPGILEASSTRAPQPRTCPGPPPARRTRGSAGPGPQAASLGAPSAAAAPPHPDRVRPQCPRGTPHPRAPTGIPAPSGGDHPDAPSTRTDRSAVAGARVPCPAGGVTCPPPAPKHSGARLQPLPHPHPHPHPRHPVWPAACPTREPAERGVQCGAERPWAAPRLAGGRCAGCLGGGAGSLAPSAQKPHPHPPPPGEAQRKWAGTPAPRETDKAPAADPRGTPTYEVPKELKTKGHLAGLRVWNTRALVSASGGHSAPQASRELPRQR</sequence>
<feature type="compositionally biased region" description="Basic and acidic residues" evidence="1">
    <location>
        <begin position="118"/>
        <end position="129"/>
    </location>
</feature>
<feature type="region of interest" description="Disordered" evidence="1">
    <location>
        <begin position="18"/>
        <end position="171"/>
    </location>
</feature>
<protein>
    <recommendedName>
        <fullName evidence="4">Basic proline-rich protein-like</fullName>
    </recommendedName>
</protein>
<evidence type="ECO:0000256" key="1">
    <source>
        <dbReference type="SAM" id="MobiDB-lite"/>
    </source>
</evidence>